<dbReference type="GO" id="GO:0015833">
    <property type="term" value="P:peptide transport"/>
    <property type="evidence" value="ECO:0007669"/>
    <property type="project" value="InterPro"/>
</dbReference>
<keyword evidence="7" id="KW-0472">Membrane</keyword>
<dbReference type="PROSITE" id="PS00211">
    <property type="entry name" value="ABC_TRANSPORTER_1"/>
    <property type="match status" value="1"/>
</dbReference>
<keyword evidence="3" id="KW-0813">Transport</keyword>
<dbReference type="GO" id="GO:0055085">
    <property type="term" value="P:transmembrane transport"/>
    <property type="evidence" value="ECO:0007669"/>
    <property type="project" value="UniProtKB-ARBA"/>
</dbReference>
<accession>A0A261SC90</accession>
<gene>
    <name evidence="9" type="ORF">CAL29_14020</name>
</gene>
<dbReference type="GO" id="GO:0005524">
    <property type="term" value="F:ATP binding"/>
    <property type="evidence" value="ECO:0007669"/>
    <property type="project" value="UniProtKB-KW"/>
</dbReference>
<comment type="caution">
    <text evidence="9">The sequence shown here is derived from an EMBL/GenBank/DDBJ whole genome shotgun (WGS) entry which is preliminary data.</text>
</comment>
<dbReference type="FunFam" id="3.40.50.300:FF:000016">
    <property type="entry name" value="Oligopeptide ABC transporter ATP-binding component"/>
    <property type="match status" value="1"/>
</dbReference>
<protein>
    <submittedName>
        <fullName evidence="9">Peptide ABC transporter ATP-binding protein</fullName>
    </submittedName>
</protein>
<evidence type="ECO:0000256" key="6">
    <source>
        <dbReference type="ARBA" id="ARBA00022840"/>
    </source>
</evidence>
<dbReference type="RefSeq" id="WP_094853598.1">
    <property type="nucleotide sequence ID" value="NZ_NEVM01000002.1"/>
</dbReference>
<dbReference type="OrthoDB" id="9802772at2"/>
<dbReference type="CDD" id="cd03257">
    <property type="entry name" value="ABC_NikE_OppD_transporters"/>
    <property type="match status" value="1"/>
</dbReference>
<sequence>MALLEVEDLNVDFRGDGGWTRAVSDVGFSVGENASLGIVGESGSGKSVCALSILRLHHRRMSRMPGARIRFDGRDLLTLSNRELRRVRGADIAMIFQDPMTSLNPVLTVADQIGETLRIHQGLDKSAARRRAVELLDMVRIPDAARRVDEYPHRLSGGMRQRVMIAMAIACRPRLLIADEPTTALDVTIQAQIMQLLRELQAEIGMSVILISHDLGLVAEFVQRVVVMYAGHVVEEADAADIFTRPLHPYTEGLLRAIPRLDHDARRLPAIPGNIPAAGNWPQGCRFSPRCALAEPGCLAAPPPLDDLAGGRRLRCPPRRAMALADALEGVA</sequence>
<keyword evidence="10" id="KW-1185">Reference proteome</keyword>
<evidence type="ECO:0000256" key="2">
    <source>
        <dbReference type="ARBA" id="ARBA00005417"/>
    </source>
</evidence>
<dbReference type="InterPro" id="IPR050388">
    <property type="entry name" value="ABC_Ni/Peptide_Import"/>
</dbReference>
<dbReference type="Proteomes" id="UP000216020">
    <property type="component" value="Unassembled WGS sequence"/>
</dbReference>
<proteinExistence type="inferred from homology"/>
<dbReference type="SMART" id="SM00382">
    <property type="entry name" value="AAA"/>
    <property type="match status" value="1"/>
</dbReference>
<dbReference type="InterPro" id="IPR003439">
    <property type="entry name" value="ABC_transporter-like_ATP-bd"/>
</dbReference>
<keyword evidence="6 9" id="KW-0067">ATP-binding</keyword>
<dbReference type="InterPro" id="IPR017871">
    <property type="entry name" value="ABC_transporter-like_CS"/>
</dbReference>
<dbReference type="Pfam" id="PF00005">
    <property type="entry name" value="ABC_tran"/>
    <property type="match status" value="1"/>
</dbReference>
<dbReference type="SUPFAM" id="SSF52540">
    <property type="entry name" value="P-loop containing nucleoside triphosphate hydrolases"/>
    <property type="match status" value="1"/>
</dbReference>
<feature type="domain" description="ABC transporter" evidence="8">
    <location>
        <begin position="4"/>
        <end position="255"/>
    </location>
</feature>
<dbReference type="InterPro" id="IPR027417">
    <property type="entry name" value="P-loop_NTPase"/>
</dbReference>
<name>A0A261SC90_9BORD</name>
<dbReference type="PROSITE" id="PS50893">
    <property type="entry name" value="ABC_TRANSPORTER_2"/>
    <property type="match status" value="1"/>
</dbReference>
<evidence type="ECO:0000256" key="3">
    <source>
        <dbReference type="ARBA" id="ARBA00022448"/>
    </source>
</evidence>
<comment type="subcellular location">
    <subcellularLocation>
        <location evidence="1">Cell inner membrane</location>
        <topology evidence="1">Peripheral membrane protein</topology>
    </subcellularLocation>
</comment>
<dbReference type="InterPro" id="IPR003593">
    <property type="entry name" value="AAA+_ATPase"/>
</dbReference>
<dbReference type="Gene3D" id="3.40.50.300">
    <property type="entry name" value="P-loop containing nucleotide triphosphate hydrolases"/>
    <property type="match status" value="1"/>
</dbReference>
<dbReference type="GO" id="GO:0005886">
    <property type="term" value="C:plasma membrane"/>
    <property type="evidence" value="ECO:0007669"/>
    <property type="project" value="UniProtKB-SubCell"/>
</dbReference>
<dbReference type="PANTHER" id="PTHR43297:SF2">
    <property type="entry name" value="DIPEPTIDE TRANSPORT ATP-BINDING PROTEIN DPPD"/>
    <property type="match status" value="1"/>
</dbReference>
<comment type="similarity">
    <text evidence="2">Belongs to the ABC transporter superfamily.</text>
</comment>
<dbReference type="AlphaFoldDB" id="A0A261SC90"/>
<keyword evidence="5" id="KW-0547">Nucleotide-binding</keyword>
<evidence type="ECO:0000313" key="9">
    <source>
        <dbReference type="EMBL" id="OZI34607.1"/>
    </source>
</evidence>
<evidence type="ECO:0000256" key="7">
    <source>
        <dbReference type="ARBA" id="ARBA00023136"/>
    </source>
</evidence>
<organism evidence="9 10">
    <name type="scientific">Bordetella genomosp. 10</name>
    <dbReference type="NCBI Taxonomy" id="1416804"/>
    <lineage>
        <taxon>Bacteria</taxon>
        <taxon>Pseudomonadati</taxon>
        <taxon>Pseudomonadota</taxon>
        <taxon>Betaproteobacteria</taxon>
        <taxon>Burkholderiales</taxon>
        <taxon>Alcaligenaceae</taxon>
        <taxon>Bordetella</taxon>
    </lineage>
</organism>
<evidence type="ECO:0000259" key="8">
    <source>
        <dbReference type="PROSITE" id="PS50893"/>
    </source>
</evidence>
<reference evidence="10" key="1">
    <citation type="submission" date="2017-05" db="EMBL/GenBank/DDBJ databases">
        <title>Complete and WGS of Bordetella genogroups.</title>
        <authorList>
            <person name="Spilker T."/>
            <person name="Lipuma J."/>
        </authorList>
    </citation>
    <scope>NUCLEOTIDE SEQUENCE [LARGE SCALE GENOMIC DNA]</scope>
    <source>
        <strain evidence="10">AU16122</strain>
    </source>
</reference>
<dbReference type="PANTHER" id="PTHR43297">
    <property type="entry name" value="OLIGOPEPTIDE TRANSPORT ATP-BINDING PROTEIN APPD"/>
    <property type="match status" value="1"/>
</dbReference>
<dbReference type="EMBL" id="NEVM01000002">
    <property type="protein sequence ID" value="OZI34607.1"/>
    <property type="molecule type" value="Genomic_DNA"/>
</dbReference>
<evidence type="ECO:0000256" key="5">
    <source>
        <dbReference type="ARBA" id="ARBA00022741"/>
    </source>
</evidence>
<dbReference type="InterPro" id="IPR013563">
    <property type="entry name" value="Oligopep_ABC_C"/>
</dbReference>
<keyword evidence="4" id="KW-1003">Cell membrane</keyword>
<evidence type="ECO:0000256" key="4">
    <source>
        <dbReference type="ARBA" id="ARBA00022475"/>
    </source>
</evidence>
<evidence type="ECO:0000313" key="10">
    <source>
        <dbReference type="Proteomes" id="UP000216020"/>
    </source>
</evidence>
<dbReference type="NCBIfam" id="TIGR01727">
    <property type="entry name" value="oligo_HPY"/>
    <property type="match status" value="1"/>
</dbReference>
<dbReference type="Pfam" id="PF08352">
    <property type="entry name" value="oligo_HPY"/>
    <property type="match status" value="1"/>
</dbReference>
<dbReference type="GO" id="GO:0016887">
    <property type="term" value="F:ATP hydrolysis activity"/>
    <property type="evidence" value="ECO:0007669"/>
    <property type="project" value="InterPro"/>
</dbReference>
<evidence type="ECO:0000256" key="1">
    <source>
        <dbReference type="ARBA" id="ARBA00004417"/>
    </source>
</evidence>